<keyword evidence="2" id="KW-0812">Transmembrane</keyword>
<gene>
    <name evidence="3" type="ORF">ED312_22140</name>
</gene>
<dbReference type="Proteomes" id="UP000267469">
    <property type="component" value="Unassembled WGS sequence"/>
</dbReference>
<feature type="region of interest" description="Disordered" evidence="1">
    <location>
        <begin position="51"/>
        <end position="81"/>
    </location>
</feature>
<accession>A0A3N0DFH6</accession>
<dbReference type="EMBL" id="RJTM01000178">
    <property type="protein sequence ID" value="RNL74442.1"/>
    <property type="molecule type" value="Genomic_DNA"/>
</dbReference>
<keyword evidence="4" id="KW-1185">Reference proteome</keyword>
<protein>
    <submittedName>
        <fullName evidence="3">Uncharacterized protein</fullName>
    </submittedName>
</protein>
<dbReference type="AlphaFoldDB" id="A0A3N0DFH6"/>
<evidence type="ECO:0000313" key="3">
    <source>
        <dbReference type="EMBL" id="RNL74442.1"/>
    </source>
</evidence>
<name>A0A3N0DFH6_SINP1</name>
<feature type="non-terminal residue" evidence="3">
    <location>
        <position position="1"/>
    </location>
</feature>
<keyword evidence="2" id="KW-1133">Transmembrane helix</keyword>
<proteinExistence type="predicted"/>
<evidence type="ECO:0000256" key="2">
    <source>
        <dbReference type="SAM" id="Phobius"/>
    </source>
</evidence>
<feature type="compositionally biased region" description="Basic residues" evidence="1">
    <location>
        <begin position="67"/>
        <end position="81"/>
    </location>
</feature>
<sequence>HRGPLWGLAKATFLEGVIFTWVLIYGVVLAVAVPWRMKAPVVTEVHRSPGITDSAINDSRTPNSPTKKLHNSLRKVKHEVI</sequence>
<reference evidence="3 4" key="1">
    <citation type="submission" date="2018-10" db="EMBL/GenBank/DDBJ databases">
        <title>Sinomicrobium pectinilyticum sp. nov., a pectinase-producing bacterium isolated from alkaline and saline soil, and emended description of the genus Sinomicrobium.</title>
        <authorList>
            <person name="Cheng B."/>
            <person name="Li C."/>
            <person name="Lai Q."/>
            <person name="Du M."/>
            <person name="Shao Z."/>
            <person name="Xu P."/>
            <person name="Yang C."/>
        </authorList>
    </citation>
    <scope>NUCLEOTIDE SEQUENCE [LARGE SCALE GENOMIC DNA]</scope>
    <source>
        <strain evidence="3 4">5DNS001</strain>
    </source>
</reference>
<evidence type="ECO:0000313" key="4">
    <source>
        <dbReference type="Proteomes" id="UP000267469"/>
    </source>
</evidence>
<keyword evidence="2" id="KW-0472">Membrane</keyword>
<feature type="transmembrane region" description="Helical" evidence="2">
    <location>
        <begin position="12"/>
        <end position="33"/>
    </location>
</feature>
<comment type="caution">
    <text evidence="3">The sequence shown here is derived from an EMBL/GenBank/DDBJ whole genome shotgun (WGS) entry which is preliminary data.</text>
</comment>
<organism evidence="3 4">
    <name type="scientific">Sinomicrobium pectinilyticum</name>
    <dbReference type="NCBI Taxonomy" id="1084421"/>
    <lineage>
        <taxon>Bacteria</taxon>
        <taxon>Pseudomonadati</taxon>
        <taxon>Bacteroidota</taxon>
        <taxon>Flavobacteriia</taxon>
        <taxon>Flavobacteriales</taxon>
        <taxon>Flavobacteriaceae</taxon>
        <taxon>Sinomicrobium</taxon>
    </lineage>
</organism>
<feature type="compositionally biased region" description="Polar residues" evidence="1">
    <location>
        <begin position="54"/>
        <end position="66"/>
    </location>
</feature>
<evidence type="ECO:0000256" key="1">
    <source>
        <dbReference type="SAM" id="MobiDB-lite"/>
    </source>
</evidence>